<dbReference type="Proteomes" id="UP001500683">
    <property type="component" value="Unassembled WGS sequence"/>
</dbReference>
<dbReference type="SUPFAM" id="SSF53697">
    <property type="entry name" value="SIS domain"/>
    <property type="match status" value="1"/>
</dbReference>
<dbReference type="InterPro" id="IPR035490">
    <property type="entry name" value="GlmS/FrlB_SIS"/>
</dbReference>
<sequence length="333" mass="35473">MTRGPLDFSASSCAVSRKNAQQAPAPGRGRRMSREAGMSHTESEIASQPDRWRRAIELARRADGAARAWLPRPGERVAVAGCGTSWFMAQAYAALRERAGHGETDAFPASEARTGRRYDRVLVLSRSGTTTEVLDLLGALRGRTVTVAVTADPAAPVVAAADGAVVLDFADERSVVQTRFATTELVLLRAHLGEPLDHLAADAESALAAPLPAELTAAEQFTFLGRGWTYGLAQEAALKLREAAGAWTEAYPAMEYRHGPVSVTGPNRVVWAFGEPGRGLAEQVARTGGRFVAPARDPLADLVVAQRLAVAVAAARGLDPDRPRHLTRSVILT</sequence>
<evidence type="ECO:0000313" key="4">
    <source>
        <dbReference type="Proteomes" id="UP001500683"/>
    </source>
</evidence>
<accession>A0ABP7X3E5</accession>
<evidence type="ECO:0000256" key="1">
    <source>
        <dbReference type="SAM" id="MobiDB-lite"/>
    </source>
</evidence>
<evidence type="ECO:0000313" key="3">
    <source>
        <dbReference type="EMBL" id="GAA4103096.1"/>
    </source>
</evidence>
<feature type="domain" description="SIS" evidence="2">
    <location>
        <begin position="66"/>
        <end position="206"/>
    </location>
</feature>
<dbReference type="PROSITE" id="PS51464">
    <property type="entry name" value="SIS"/>
    <property type="match status" value="1"/>
</dbReference>
<reference evidence="4" key="1">
    <citation type="journal article" date="2019" name="Int. J. Syst. Evol. Microbiol.">
        <title>The Global Catalogue of Microorganisms (GCM) 10K type strain sequencing project: providing services to taxonomists for standard genome sequencing and annotation.</title>
        <authorList>
            <consortium name="The Broad Institute Genomics Platform"/>
            <consortium name="The Broad Institute Genome Sequencing Center for Infectious Disease"/>
            <person name="Wu L."/>
            <person name="Ma J."/>
        </authorList>
    </citation>
    <scope>NUCLEOTIDE SEQUENCE [LARGE SCALE GENOMIC DNA]</scope>
    <source>
        <strain evidence="4">JCM 16702</strain>
    </source>
</reference>
<proteinExistence type="predicted"/>
<dbReference type="InterPro" id="IPR046348">
    <property type="entry name" value="SIS_dom_sf"/>
</dbReference>
<dbReference type="InterPro" id="IPR001347">
    <property type="entry name" value="SIS_dom"/>
</dbReference>
<name>A0ABP7X3E5_9ACTN</name>
<dbReference type="Gene3D" id="3.40.50.10490">
    <property type="entry name" value="Glucose-6-phosphate isomerase like protein, domain 1"/>
    <property type="match status" value="3"/>
</dbReference>
<evidence type="ECO:0000259" key="2">
    <source>
        <dbReference type="PROSITE" id="PS51464"/>
    </source>
</evidence>
<dbReference type="PANTHER" id="PTHR10937">
    <property type="entry name" value="GLUCOSAMINE--FRUCTOSE-6-PHOSPHATE AMINOTRANSFERASE, ISOMERIZING"/>
    <property type="match status" value="1"/>
</dbReference>
<protein>
    <submittedName>
        <fullName evidence="3">SIS domain-containing protein</fullName>
    </submittedName>
</protein>
<dbReference type="EMBL" id="BAAAZG010000070">
    <property type="protein sequence ID" value="GAA4103096.1"/>
    <property type="molecule type" value="Genomic_DNA"/>
</dbReference>
<organism evidence="3 4">
    <name type="scientific">Actinomadura miaoliensis</name>
    <dbReference type="NCBI Taxonomy" id="430685"/>
    <lineage>
        <taxon>Bacteria</taxon>
        <taxon>Bacillati</taxon>
        <taxon>Actinomycetota</taxon>
        <taxon>Actinomycetes</taxon>
        <taxon>Streptosporangiales</taxon>
        <taxon>Thermomonosporaceae</taxon>
        <taxon>Actinomadura</taxon>
    </lineage>
</organism>
<gene>
    <name evidence="3" type="ORF">GCM10022214_81510</name>
</gene>
<comment type="caution">
    <text evidence="3">The sequence shown here is derived from an EMBL/GenBank/DDBJ whole genome shotgun (WGS) entry which is preliminary data.</text>
</comment>
<feature type="region of interest" description="Disordered" evidence="1">
    <location>
        <begin position="1"/>
        <end position="49"/>
    </location>
</feature>
<keyword evidence="4" id="KW-1185">Reference proteome</keyword>
<dbReference type="CDD" id="cd05009">
    <property type="entry name" value="SIS_GlmS_GlmD_2"/>
    <property type="match status" value="1"/>
</dbReference>
<feature type="compositionally biased region" description="Polar residues" evidence="1">
    <location>
        <begin position="9"/>
        <end position="22"/>
    </location>
</feature>